<feature type="region of interest" description="Disordered" evidence="1">
    <location>
        <begin position="33"/>
        <end position="74"/>
    </location>
</feature>
<dbReference type="Proteomes" id="UP001344658">
    <property type="component" value="Unassembled WGS sequence"/>
</dbReference>
<gene>
    <name evidence="2" type="ORF">V2S66_03280</name>
</gene>
<evidence type="ECO:0000256" key="1">
    <source>
        <dbReference type="SAM" id="MobiDB-lite"/>
    </source>
</evidence>
<dbReference type="EMBL" id="JAZEWV010000002">
    <property type="protein sequence ID" value="MEE4540990.1"/>
    <property type="molecule type" value="Genomic_DNA"/>
</dbReference>
<comment type="caution">
    <text evidence="2">The sequence shown here is derived from an EMBL/GenBank/DDBJ whole genome shotgun (WGS) entry which is preliminary data.</text>
</comment>
<feature type="compositionally biased region" description="Low complexity" evidence="1">
    <location>
        <begin position="42"/>
        <end position="62"/>
    </location>
</feature>
<accession>A0ABU7P5B6</accession>
<proteinExistence type="predicted"/>
<keyword evidence="3" id="KW-1185">Reference proteome</keyword>
<name>A0ABU7P5B6_9ACTN</name>
<evidence type="ECO:0000313" key="3">
    <source>
        <dbReference type="Proteomes" id="UP001344658"/>
    </source>
</evidence>
<sequence length="74" mass="7651">MRFRLAFWMKDPPGAPGDVVDVPDTEVDALVRAGIGHPDDGPAPSADDAPATSDRDAAPAPAARRKTTKAGQAD</sequence>
<dbReference type="RefSeq" id="WP_330792884.1">
    <property type="nucleotide sequence ID" value="NZ_JAZEWV010000002.1"/>
</dbReference>
<organism evidence="2 3">
    <name type="scientific">Actinacidiphila polyblastidii</name>
    <dbReference type="NCBI Taxonomy" id="3110430"/>
    <lineage>
        <taxon>Bacteria</taxon>
        <taxon>Bacillati</taxon>
        <taxon>Actinomycetota</taxon>
        <taxon>Actinomycetes</taxon>
        <taxon>Kitasatosporales</taxon>
        <taxon>Streptomycetaceae</taxon>
        <taxon>Actinacidiphila</taxon>
    </lineage>
</organism>
<evidence type="ECO:0000313" key="2">
    <source>
        <dbReference type="EMBL" id="MEE4540990.1"/>
    </source>
</evidence>
<reference evidence="2 3" key="1">
    <citation type="submission" date="2023-12" db="EMBL/GenBank/DDBJ databases">
        <title>Streptomyces sp. V4-01.</title>
        <authorList>
            <person name="Somphong A."/>
            <person name="Phongsopitanun W."/>
        </authorList>
    </citation>
    <scope>NUCLEOTIDE SEQUENCE [LARGE SCALE GENOMIC DNA]</scope>
    <source>
        <strain evidence="2 3">V4-01</strain>
    </source>
</reference>
<protein>
    <submittedName>
        <fullName evidence="2">Uncharacterized protein</fullName>
    </submittedName>
</protein>